<dbReference type="PANTHER" id="PTHR42830:SF2">
    <property type="entry name" value="OSMC_OHR FAMILY PROTEIN"/>
    <property type="match status" value="1"/>
</dbReference>
<dbReference type="Gene3D" id="3.30.300.20">
    <property type="match status" value="1"/>
</dbReference>
<reference evidence="3 4" key="1">
    <citation type="journal article" date="2019" name="Nat. Microbiol.">
        <title>Mediterranean grassland soil C-N compound turnover is dependent on rainfall and depth, and is mediated by genomically divergent microorganisms.</title>
        <authorList>
            <person name="Diamond S."/>
            <person name="Andeer P.F."/>
            <person name="Li Z."/>
            <person name="Crits-Christoph A."/>
            <person name="Burstein D."/>
            <person name="Anantharaman K."/>
            <person name="Lane K.R."/>
            <person name="Thomas B.C."/>
            <person name="Pan C."/>
            <person name="Northen T.R."/>
            <person name="Banfield J.F."/>
        </authorList>
    </citation>
    <scope>NUCLEOTIDE SEQUENCE [LARGE SCALE GENOMIC DNA]</scope>
    <source>
        <strain evidence="1">WS_4</strain>
        <strain evidence="2">WS_7</strain>
    </source>
</reference>
<evidence type="ECO:0000313" key="1">
    <source>
        <dbReference type="EMBL" id="TMQ52738.1"/>
    </source>
</evidence>
<dbReference type="InterPro" id="IPR036102">
    <property type="entry name" value="OsmC/Ohrsf"/>
</dbReference>
<dbReference type="PANTHER" id="PTHR42830">
    <property type="entry name" value="OSMOTICALLY INDUCIBLE FAMILY PROTEIN"/>
    <property type="match status" value="1"/>
</dbReference>
<proteinExistence type="predicted"/>
<dbReference type="Pfam" id="PF02566">
    <property type="entry name" value="OsmC"/>
    <property type="match status" value="1"/>
</dbReference>
<dbReference type="Proteomes" id="UP000319829">
    <property type="component" value="Unassembled WGS sequence"/>
</dbReference>
<organism evidence="1 4">
    <name type="scientific">Eiseniibacteriota bacterium</name>
    <dbReference type="NCBI Taxonomy" id="2212470"/>
    <lineage>
        <taxon>Bacteria</taxon>
        <taxon>Candidatus Eiseniibacteriota</taxon>
    </lineage>
</organism>
<dbReference type="AlphaFoldDB" id="A0A538SMY2"/>
<dbReference type="InterPro" id="IPR052707">
    <property type="entry name" value="OsmC_Ohr_Peroxiredoxin"/>
</dbReference>
<evidence type="ECO:0000313" key="2">
    <source>
        <dbReference type="EMBL" id="TMQ63053.1"/>
    </source>
</evidence>
<dbReference type="Proteomes" id="UP000317366">
    <property type="component" value="Unassembled WGS sequence"/>
</dbReference>
<evidence type="ECO:0000313" key="3">
    <source>
        <dbReference type="Proteomes" id="UP000317366"/>
    </source>
</evidence>
<accession>A0A538SMY2</accession>
<dbReference type="SUPFAM" id="SSF82784">
    <property type="entry name" value="OsmC-like"/>
    <property type="match status" value="1"/>
</dbReference>
<protein>
    <submittedName>
        <fullName evidence="1">OsmC family peroxiredoxin</fullName>
    </submittedName>
</protein>
<gene>
    <name evidence="1" type="ORF">E6K74_11380</name>
    <name evidence="2" type="ORF">E6K77_05935</name>
</gene>
<dbReference type="EMBL" id="VBOX01000064">
    <property type="protein sequence ID" value="TMQ63053.1"/>
    <property type="molecule type" value="Genomic_DNA"/>
</dbReference>
<dbReference type="EMBL" id="VBOU01000094">
    <property type="protein sequence ID" value="TMQ52738.1"/>
    <property type="molecule type" value="Genomic_DNA"/>
</dbReference>
<comment type="caution">
    <text evidence="1">The sequence shown here is derived from an EMBL/GenBank/DDBJ whole genome shotgun (WGS) entry which is preliminary data.</text>
</comment>
<name>A0A538SMY2_UNCEI</name>
<evidence type="ECO:0000313" key="4">
    <source>
        <dbReference type="Proteomes" id="UP000319829"/>
    </source>
</evidence>
<sequence>MSESQSDKHRFLCRLVWTGAARGSTTSYEGYSREYRVDIEGKPSLRGSAAPVFRGDPTLHDPEDLLVAALSACHCLSYLALCARAGVHVVTYEDETDGTMAKVDGVVRFTEVTLHPKVTIAPGSDPEKARALHERAHAICFIANSVNFPVRNKPTITAGAPV</sequence>
<dbReference type="InterPro" id="IPR003718">
    <property type="entry name" value="OsmC/Ohr_fam"/>
</dbReference>
<dbReference type="InterPro" id="IPR015946">
    <property type="entry name" value="KH_dom-like_a/b"/>
</dbReference>